<keyword evidence="1" id="KW-0147">Chitin-binding</keyword>
<dbReference type="SUPFAM" id="SSF57625">
    <property type="entry name" value="Invertebrate chitin-binding proteins"/>
    <property type="match status" value="3"/>
</dbReference>
<feature type="chain" id="PRO_5008129667" description="Chitin-binding type-2 domain-containing protein" evidence="6">
    <location>
        <begin position="25"/>
        <end position="210"/>
    </location>
</feature>
<feature type="domain" description="Chitin-binding type-2" evidence="7">
    <location>
        <begin position="92"/>
        <end position="143"/>
    </location>
</feature>
<dbReference type="AlphaFoldDB" id="A0A182NDG0"/>
<feature type="domain" description="Chitin-binding type-2" evidence="7">
    <location>
        <begin position="145"/>
        <end position="204"/>
    </location>
</feature>
<dbReference type="Gene3D" id="2.170.140.10">
    <property type="entry name" value="Chitin binding domain"/>
    <property type="match status" value="3"/>
</dbReference>
<dbReference type="PROSITE" id="PS50940">
    <property type="entry name" value="CHIT_BIND_II"/>
    <property type="match status" value="3"/>
</dbReference>
<reference evidence="9" key="1">
    <citation type="submission" date="2013-03" db="EMBL/GenBank/DDBJ databases">
        <title>The Genome Sequence of Anopheles dirus WRAIR2.</title>
        <authorList>
            <consortium name="The Broad Institute Genomics Platform"/>
            <person name="Neafsey D.E."/>
            <person name="Walton C."/>
            <person name="Walker B."/>
            <person name="Young S.K."/>
            <person name="Zeng Q."/>
            <person name="Gargeya S."/>
            <person name="Fitzgerald M."/>
            <person name="Haas B."/>
            <person name="Abouelleil A."/>
            <person name="Allen A.W."/>
            <person name="Alvarado L."/>
            <person name="Arachchi H.M."/>
            <person name="Berlin A.M."/>
            <person name="Chapman S.B."/>
            <person name="Gainer-Dewar J."/>
            <person name="Goldberg J."/>
            <person name="Griggs A."/>
            <person name="Gujja S."/>
            <person name="Hansen M."/>
            <person name="Howarth C."/>
            <person name="Imamovic A."/>
            <person name="Ireland A."/>
            <person name="Larimer J."/>
            <person name="McCowan C."/>
            <person name="Murphy C."/>
            <person name="Pearson M."/>
            <person name="Poon T.W."/>
            <person name="Priest M."/>
            <person name="Roberts A."/>
            <person name="Saif S."/>
            <person name="Shea T."/>
            <person name="Sisk P."/>
            <person name="Sykes S."/>
            <person name="Wortman J."/>
            <person name="Nusbaum C."/>
            <person name="Birren B."/>
        </authorList>
    </citation>
    <scope>NUCLEOTIDE SEQUENCE [LARGE SCALE GENOMIC DNA]</scope>
    <source>
        <strain evidence="9">WRAIR2</strain>
    </source>
</reference>
<dbReference type="InterPro" id="IPR002557">
    <property type="entry name" value="Chitin-bd_dom"/>
</dbReference>
<keyword evidence="5" id="KW-0325">Glycoprotein</keyword>
<dbReference type="STRING" id="7168.A0A182NDG0"/>
<dbReference type="VEuPathDB" id="VectorBase:ADIR005674"/>
<dbReference type="PANTHER" id="PTHR23301:SF0">
    <property type="entry name" value="CHITIN-BINDING TYPE-2 DOMAIN-CONTAINING PROTEIN-RELATED"/>
    <property type="match status" value="1"/>
</dbReference>
<proteinExistence type="predicted"/>
<organism evidence="8 9">
    <name type="scientific">Anopheles dirus</name>
    <dbReference type="NCBI Taxonomy" id="7168"/>
    <lineage>
        <taxon>Eukaryota</taxon>
        <taxon>Metazoa</taxon>
        <taxon>Ecdysozoa</taxon>
        <taxon>Arthropoda</taxon>
        <taxon>Hexapoda</taxon>
        <taxon>Insecta</taxon>
        <taxon>Pterygota</taxon>
        <taxon>Neoptera</taxon>
        <taxon>Endopterygota</taxon>
        <taxon>Diptera</taxon>
        <taxon>Nematocera</taxon>
        <taxon>Culicoidea</taxon>
        <taxon>Culicidae</taxon>
        <taxon>Anophelinae</taxon>
        <taxon>Anopheles</taxon>
    </lineage>
</organism>
<feature type="signal peptide" evidence="6">
    <location>
        <begin position="1"/>
        <end position="24"/>
    </location>
</feature>
<dbReference type="GO" id="GO:0005576">
    <property type="term" value="C:extracellular region"/>
    <property type="evidence" value="ECO:0007669"/>
    <property type="project" value="InterPro"/>
</dbReference>
<keyword evidence="4" id="KW-1015">Disulfide bond</keyword>
<evidence type="ECO:0000256" key="3">
    <source>
        <dbReference type="ARBA" id="ARBA00022737"/>
    </source>
</evidence>
<protein>
    <recommendedName>
        <fullName evidence="7">Chitin-binding type-2 domain-containing protein</fullName>
    </recommendedName>
</protein>
<keyword evidence="3" id="KW-0677">Repeat</keyword>
<evidence type="ECO:0000256" key="2">
    <source>
        <dbReference type="ARBA" id="ARBA00022729"/>
    </source>
</evidence>
<dbReference type="SMART" id="SM00494">
    <property type="entry name" value="ChtBD2"/>
    <property type="match status" value="3"/>
</dbReference>
<dbReference type="PANTHER" id="PTHR23301">
    <property type="entry name" value="CHITIN BINDING PERITROPHIN-A"/>
    <property type="match status" value="1"/>
</dbReference>
<evidence type="ECO:0000256" key="4">
    <source>
        <dbReference type="ARBA" id="ARBA00023157"/>
    </source>
</evidence>
<evidence type="ECO:0000256" key="6">
    <source>
        <dbReference type="SAM" id="SignalP"/>
    </source>
</evidence>
<evidence type="ECO:0000256" key="5">
    <source>
        <dbReference type="ARBA" id="ARBA00023180"/>
    </source>
</evidence>
<dbReference type="InterPro" id="IPR051940">
    <property type="entry name" value="Chitin_bind-dev_reg"/>
</dbReference>
<feature type="domain" description="Chitin-binding type-2" evidence="7">
    <location>
        <begin position="33"/>
        <end position="89"/>
    </location>
</feature>
<accession>A0A182NDG0</accession>
<evidence type="ECO:0000313" key="8">
    <source>
        <dbReference type="EnsemblMetazoa" id="ADIR005674-PA"/>
    </source>
</evidence>
<evidence type="ECO:0000313" key="9">
    <source>
        <dbReference type="Proteomes" id="UP000075884"/>
    </source>
</evidence>
<dbReference type="Pfam" id="PF01607">
    <property type="entry name" value="CBM_14"/>
    <property type="match status" value="3"/>
</dbReference>
<name>A0A182NDG0_9DIPT</name>
<keyword evidence="9" id="KW-1185">Reference proteome</keyword>
<reference evidence="8" key="2">
    <citation type="submission" date="2020-05" db="UniProtKB">
        <authorList>
            <consortium name="EnsemblMetazoa"/>
        </authorList>
    </citation>
    <scope>IDENTIFICATION</scope>
    <source>
        <strain evidence="8">WRAIR2</strain>
    </source>
</reference>
<keyword evidence="2 6" id="KW-0732">Signal</keyword>
<dbReference type="EnsemblMetazoa" id="ADIR005674-RA">
    <property type="protein sequence ID" value="ADIR005674-PA"/>
    <property type="gene ID" value="ADIR005674"/>
</dbReference>
<dbReference type="PROSITE" id="PS51257">
    <property type="entry name" value="PROKAR_LIPOPROTEIN"/>
    <property type="match status" value="1"/>
</dbReference>
<dbReference type="InterPro" id="IPR036508">
    <property type="entry name" value="Chitin-bd_dom_sf"/>
</dbReference>
<sequence>MMKDSKARSAGLLALLALVGCATAQTTTVQTPTDPCVGASDGFLAHPTDCTKYFSCYGGMGYEQSCPDGKYFDPTRTLCDVKENVECVVNNCPPNDIVYLPIPGVCDRFTICIGGNAFESSCDEGLYFDEVLQECNLKNETNCVVNPCVQPPPDPPILEMHPNDANCAQYVICLNGEPIVRDCAPNLFFDPNVSQCVQADDCITFTCGTK</sequence>
<evidence type="ECO:0000256" key="1">
    <source>
        <dbReference type="ARBA" id="ARBA00022669"/>
    </source>
</evidence>
<dbReference type="Proteomes" id="UP000075884">
    <property type="component" value="Unassembled WGS sequence"/>
</dbReference>
<evidence type="ECO:0000259" key="7">
    <source>
        <dbReference type="PROSITE" id="PS50940"/>
    </source>
</evidence>
<dbReference type="GO" id="GO:0008061">
    <property type="term" value="F:chitin binding"/>
    <property type="evidence" value="ECO:0007669"/>
    <property type="project" value="UniProtKB-KW"/>
</dbReference>